<name>A0AAV5JHQ8_9ROSI</name>
<sequence length="181" mass="19244">MGQPQCFVTAFPLASSPLIPLLCLTFHPRSFQSPPSSPPHTPATCRLLAANPQLPLPPARQPSPALLCAQSHTSGLCAPDRLCPGPACASACLHSAPLLALVRHCLHSARPDRLHSAPAHPSHHAPTPLLLHQISPCPLLRRTHVACTPALCASNHALCTEPCPCLCSLQYMPDKVFIITD</sequence>
<gene>
    <name evidence="1" type="ORF">SLEP1_g21375</name>
</gene>
<dbReference type="Proteomes" id="UP001054252">
    <property type="component" value="Unassembled WGS sequence"/>
</dbReference>
<dbReference type="EMBL" id="BPVZ01000031">
    <property type="protein sequence ID" value="GKV09940.1"/>
    <property type="molecule type" value="Genomic_DNA"/>
</dbReference>
<reference evidence="1 2" key="1">
    <citation type="journal article" date="2021" name="Commun. Biol.">
        <title>The genome of Shorea leprosula (Dipterocarpaceae) highlights the ecological relevance of drought in aseasonal tropical rainforests.</title>
        <authorList>
            <person name="Ng K.K.S."/>
            <person name="Kobayashi M.J."/>
            <person name="Fawcett J.A."/>
            <person name="Hatakeyama M."/>
            <person name="Paape T."/>
            <person name="Ng C.H."/>
            <person name="Ang C.C."/>
            <person name="Tnah L.H."/>
            <person name="Lee C.T."/>
            <person name="Nishiyama T."/>
            <person name="Sese J."/>
            <person name="O'Brien M.J."/>
            <person name="Copetti D."/>
            <person name="Mohd Noor M.I."/>
            <person name="Ong R.C."/>
            <person name="Putra M."/>
            <person name="Sireger I.Z."/>
            <person name="Indrioko S."/>
            <person name="Kosugi Y."/>
            <person name="Izuno A."/>
            <person name="Isagi Y."/>
            <person name="Lee S.L."/>
            <person name="Shimizu K.K."/>
        </authorList>
    </citation>
    <scope>NUCLEOTIDE SEQUENCE [LARGE SCALE GENOMIC DNA]</scope>
    <source>
        <strain evidence="1">214</strain>
    </source>
</reference>
<accession>A0AAV5JHQ8</accession>
<keyword evidence="2" id="KW-1185">Reference proteome</keyword>
<proteinExistence type="predicted"/>
<evidence type="ECO:0000313" key="2">
    <source>
        <dbReference type="Proteomes" id="UP001054252"/>
    </source>
</evidence>
<dbReference type="AlphaFoldDB" id="A0AAV5JHQ8"/>
<protein>
    <submittedName>
        <fullName evidence="1">Uncharacterized protein</fullName>
    </submittedName>
</protein>
<comment type="caution">
    <text evidence="1">The sequence shown here is derived from an EMBL/GenBank/DDBJ whole genome shotgun (WGS) entry which is preliminary data.</text>
</comment>
<organism evidence="1 2">
    <name type="scientific">Rubroshorea leprosula</name>
    <dbReference type="NCBI Taxonomy" id="152421"/>
    <lineage>
        <taxon>Eukaryota</taxon>
        <taxon>Viridiplantae</taxon>
        <taxon>Streptophyta</taxon>
        <taxon>Embryophyta</taxon>
        <taxon>Tracheophyta</taxon>
        <taxon>Spermatophyta</taxon>
        <taxon>Magnoliopsida</taxon>
        <taxon>eudicotyledons</taxon>
        <taxon>Gunneridae</taxon>
        <taxon>Pentapetalae</taxon>
        <taxon>rosids</taxon>
        <taxon>malvids</taxon>
        <taxon>Malvales</taxon>
        <taxon>Dipterocarpaceae</taxon>
        <taxon>Rubroshorea</taxon>
    </lineage>
</organism>
<evidence type="ECO:0000313" key="1">
    <source>
        <dbReference type="EMBL" id="GKV09940.1"/>
    </source>
</evidence>